<evidence type="ECO:0000256" key="1">
    <source>
        <dbReference type="SAM" id="Coils"/>
    </source>
</evidence>
<dbReference type="PANTHER" id="PTHR23159:SF31">
    <property type="entry name" value="CENTROSOME-ASSOCIATED PROTEIN CEP250 ISOFORM X1"/>
    <property type="match status" value="1"/>
</dbReference>
<sequence>MACIKLPSRWTVSTKKNLNSWVLFLSLLFLGVPALTSGAKPEKKNDAGGLFSLFRNANSHAMMDDSATGTVTASSIRDNTDEPPACDQYLASALVKCQGDRERALDEASRATAVAQDAKLAGVEDHENYRKCRETISTLGGEGNDSATEIARLMNEVSSIQERMDILRGELDSARSDLREARTDADEAERRQRTASREAAEAERKLREEHGASIAVMRKGHKAELKEIEAQRTVATEKASMASEGAAVSLEKARLETKKAKDEGLAALRSAELQQTEVIKDLRSQHAEEMNALETRYEENIVAAEGEAKLVTEKHAKDIESLVEQHRHQLAVVGEENKTKLNEYTSLIESVENASAVQLQTHRVEMSQSEAKITKLSDALAKTQQLLEEETTTKELTEEQADNCVNELNTVREEEIDLRSEVGMLKGVLAGLKIQAEENRVCQQTLTLVNATIESSKKEIDTYKDNIVTHLNTISVRDASLASALTGLKQSKAIISEQRDTIAKGVEDLQSCRTESIQSTENYSKELNVAHSELADSRNTMTSCLTDYAAANATIDNYSDTISAQKVVIADHLDTISARDTSLVTQERSTAICLKEYEAANATILNKDNGILSLEKKLAENEDRRDQTEKGLGDKLISMTEKVKSVEEEKVVLQRRARDLKEEILSHSRRVEDLHSDVTSGSYCNITRMTSDLGFTMKSNRLRSVELAYKYGTIWNALAKEKVLKLSSYVSVRFEEHVTPVVQKHLTPVLEQYLMPFWNDVLIPQYENQAAPLYKKKVEPFLKEKVEPFLEDKMWPLVMQTPKQLKKLVAQLQDTVGEQKIATHTLLAMHVQRGSEKALEIGSTFNATAVDKGWTLPNLMAPLQYAEKEPDTILFYIYVGSIVTLAYFLRWTLFACSIFLLLLPLRLAFFLMKLPFRIIWFFCPLRFFFRPSKEVDIDALKPLKAPLKSRTTKKKDNLRKEKKNTNGNSKVGRAVQVLQ</sequence>
<feature type="transmembrane region" description="Helical" evidence="3">
    <location>
        <begin position="873"/>
        <end position="903"/>
    </location>
</feature>
<dbReference type="PANTHER" id="PTHR23159">
    <property type="entry name" value="CENTROSOMAL PROTEIN 2"/>
    <property type="match status" value="1"/>
</dbReference>
<evidence type="ECO:0000313" key="5">
    <source>
        <dbReference type="EMBL" id="CAD8888161.1"/>
    </source>
</evidence>
<feature type="region of interest" description="Disordered" evidence="2">
    <location>
        <begin position="950"/>
        <end position="979"/>
    </location>
</feature>
<dbReference type="EMBL" id="HBFR01021320">
    <property type="protein sequence ID" value="CAD8888161.1"/>
    <property type="molecule type" value="Transcribed_RNA"/>
</dbReference>
<feature type="coiled-coil region" evidence="1">
    <location>
        <begin position="611"/>
        <end position="677"/>
    </location>
</feature>
<keyword evidence="4" id="KW-0732">Signal</keyword>
<feature type="coiled-coil region" evidence="1">
    <location>
        <begin position="366"/>
        <end position="414"/>
    </location>
</feature>
<keyword evidence="1" id="KW-0175">Coiled coil</keyword>
<name>A0A7S1BIB2_9STRA</name>
<feature type="signal peptide" evidence="4">
    <location>
        <begin position="1"/>
        <end position="38"/>
    </location>
</feature>
<dbReference type="AlphaFoldDB" id="A0A7S1BIB2"/>
<organism evidence="5">
    <name type="scientific">Corethron hystrix</name>
    <dbReference type="NCBI Taxonomy" id="216773"/>
    <lineage>
        <taxon>Eukaryota</taxon>
        <taxon>Sar</taxon>
        <taxon>Stramenopiles</taxon>
        <taxon>Ochrophyta</taxon>
        <taxon>Bacillariophyta</taxon>
        <taxon>Coscinodiscophyceae</taxon>
        <taxon>Corethrophycidae</taxon>
        <taxon>Corethrales</taxon>
        <taxon>Corethraceae</taxon>
        <taxon>Corethron</taxon>
    </lineage>
</organism>
<keyword evidence="3" id="KW-0472">Membrane</keyword>
<proteinExistence type="predicted"/>
<keyword evidence="3" id="KW-1133">Transmembrane helix</keyword>
<reference evidence="5" key="1">
    <citation type="submission" date="2021-01" db="EMBL/GenBank/DDBJ databases">
        <authorList>
            <person name="Corre E."/>
            <person name="Pelletier E."/>
            <person name="Niang G."/>
            <person name="Scheremetjew M."/>
            <person name="Finn R."/>
            <person name="Kale V."/>
            <person name="Holt S."/>
            <person name="Cochrane G."/>
            <person name="Meng A."/>
            <person name="Brown T."/>
            <person name="Cohen L."/>
        </authorList>
    </citation>
    <scope>NUCLEOTIDE SEQUENCE</scope>
    <source>
        <strain evidence="5">308</strain>
    </source>
</reference>
<protein>
    <submittedName>
        <fullName evidence="5">Uncharacterized protein</fullName>
    </submittedName>
</protein>
<evidence type="ECO:0000256" key="4">
    <source>
        <dbReference type="SAM" id="SignalP"/>
    </source>
</evidence>
<feature type="region of interest" description="Disordered" evidence="2">
    <location>
        <begin position="176"/>
        <end position="206"/>
    </location>
</feature>
<feature type="transmembrane region" description="Helical" evidence="3">
    <location>
        <begin position="910"/>
        <end position="929"/>
    </location>
</feature>
<gene>
    <name evidence="5" type="ORF">CHYS00102_LOCUS15359</name>
</gene>
<evidence type="ECO:0000256" key="2">
    <source>
        <dbReference type="SAM" id="MobiDB-lite"/>
    </source>
</evidence>
<evidence type="ECO:0000256" key="3">
    <source>
        <dbReference type="SAM" id="Phobius"/>
    </source>
</evidence>
<feature type="chain" id="PRO_5031543805" evidence="4">
    <location>
        <begin position="39"/>
        <end position="979"/>
    </location>
</feature>
<keyword evidence="3" id="KW-0812">Transmembrane</keyword>
<accession>A0A7S1BIB2</accession>